<dbReference type="EC" id="3.2.1.25" evidence="4"/>
<dbReference type="Gene3D" id="2.60.120.260">
    <property type="entry name" value="Galactose-binding domain-like"/>
    <property type="match status" value="1"/>
</dbReference>
<dbReference type="Pfam" id="PF22666">
    <property type="entry name" value="Glyco_hydro_2_N2"/>
    <property type="match status" value="1"/>
</dbReference>
<keyword evidence="5 11" id="KW-0732">Signal</keyword>
<comment type="subcellular location">
    <subcellularLocation>
        <location evidence="2">Lysosome</location>
    </subcellularLocation>
</comment>
<dbReference type="InterPro" id="IPR036156">
    <property type="entry name" value="Beta-gal/glucu_dom_sf"/>
</dbReference>
<keyword evidence="6" id="KW-0378">Hydrolase</keyword>
<name>A0A3P8DLK3_HELPZ</name>
<reference evidence="14" key="1">
    <citation type="submission" date="2018-11" db="EMBL/GenBank/DDBJ databases">
        <authorList>
            <consortium name="Pathogen Informatics"/>
        </authorList>
    </citation>
    <scope>NUCLEOTIDE SEQUENCE [LARGE SCALE GENOMIC DNA]</scope>
</reference>
<organism evidence="14">
    <name type="scientific">Heligmosomoides polygyrus</name>
    <name type="common">Parasitic roundworm</name>
    <dbReference type="NCBI Taxonomy" id="6339"/>
    <lineage>
        <taxon>Eukaryota</taxon>
        <taxon>Metazoa</taxon>
        <taxon>Ecdysozoa</taxon>
        <taxon>Nematoda</taxon>
        <taxon>Chromadorea</taxon>
        <taxon>Rhabditida</taxon>
        <taxon>Rhabditina</taxon>
        <taxon>Rhabditomorpha</taxon>
        <taxon>Strongyloidea</taxon>
        <taxon>Heligmosomidae</taxon>
        <taxon>Heligmosomoides</taxon>
    </lineage>
</organism>
<comment type="similarity">
    <text evidence="3">Belongs to the glycosyl hydrolase 2 family.</text>
</comment>
<dbReference type="GO" id="GO:0006516">
    <property type="term" value="P:glycoprotein catabolic process"/>
    <property type="evidence" value="ECO:0007669"/>
    <property type="project" value="TreeGrafter"/>
</dbReference>
<dbReference type="OrthoDB" id="2866996at2759"/>
<evidence type="ECO:0000256" key="7">
    <source>
        <dbReference type="ARBA" id="ARBA00023180"/>
    </source>
</evidence>
<dbReference type="AlphaFoldDB" id="A0A3P8DLK3"/>
<keyword evidence="7" id="KW-0325">Glycoprotein</keyword>
<dbReference type="InterPro" id="IPR006102">
    <property type="entry name" value="Ig-like_GH2"/>
</dbReference>
<dbReference type="EMBL" id="UZAH01028663">
    <property type="protein sequence ID" value="VDP01589.1"/>
    <property type="molecule type" value="Genomic_DNA"/>
</dbReference>
<feature type="domain" description="Glycoside hydrolase family 2 immunoglobulin-like beta-sandwich" evidence="12">
    <location>
        <begin position="199"/>
        <end position="287"/>
    </location>
</feature>
<evidence type="ECO:0000256" key="6">
    <source>
        <dbReference type="ARBA" id="ARBA00022801"/>
    </source>
</evidence>
<dbReference type="PANTHER" id="PTHR43730">
    <property type="entry name" value="BETA-MANNOSIDASE"/>
    <property type="match status" value="1"/>
</dbReference>
<evidence type="ECO:0000256" key="3">
    <source>
        <dbReference type="ARBA" id="ARBA00007401"/>
    </source>
</evidence>
<dbReference type="GO" id="GO:0004567">
    <property type="term" value="F:beta-mannosidase activity"/>
    <property type="evidence" value="ECO:0007669"/>
    <property type="project" value="UniProtKB-EC"/>
</dbReference>
<dbReference type="Gene3D" id="3.20.20.80">
    <property type="entry name" value="Glycosidases"/>
    <property type="match status" value="1"/>
</dbReference>
<evidence type="ECO:0000259" key="13">
    <source>
        <dbReference type="Pfam" id="PF22666"/>
    </source>
</evidence>
<dbReference type="SUPFAM" id="SSF49785">
    <property type="entry name" value="Galactose-binding domain-like"/>
    <property type="match status" value="1"/>
</dbReference>
<evidence type="ECO:0000256" key="4">
    <source>
        <dbReference type="ARBA" id="ARBA00012754"/>
    </source>
</evidence>
<evidence type="ECO:0000256" key="5">
    <source>
        <dbReference type="ARBA" id="ARBA00022729"/>
    </source>
</evidence>
<dbReference type="InterPro" id="IPR008979">
    <property type="entry name" value="Galactose-bd-like_sf"/>
</dbReference>
<dbReference type="InterPro" id="IPR050887">
    <property type="entry name" value="Beta-mannosidase_GH2"/>
</dbReference>
<evidence type="ECO:0000313" key="14">
    <source>
        <dbReference type="EMBL" id="VDP01589.1"/>
    </source>
</evidence>
<dbReference type="GO" id="GO:0005764">
    <property type="term" value="C:lysosome"/>
    <property type="evidence" value="ECO:0007669"/>
    <property type="project" value="UniProtKB-SubCell"/>
</dbReference>
<evidence type="ECO:0000256" key="9">
    <source>
        <dbReference type="ARBA" id="ARBA00023295"/>
    </source>
</evidence>
<sequence length="420" mass="48709">MWMLNFLLFTISFHIILVILEGSVPGDIFTDLYRSTIIPDPLFADNHLHLKWVSAINWSYIYSFPIDQTILKVFFNFLDTVSSVFLNGVPVLNTSNQFVEYFVNIDGLLRDSNTVEVRFTSPVRYAKEKSAHGHRVPPTCPPKTYHGECHPNFIRKAQYSFSWDWGPAIPTVGLWKPVQIIAFDDYIFDDFTWTTERTQGEVRIFTEKKGTETSLRISIPELDVKETQRARVEGGDDAHLMHFKVRIPRDKVAVWWPNGEGEQKLYDITVEAASTDILEVTHKVGFRHVKLVQDFVDRRQRSKGRHFYVRVNDRPLFLKGSNWIPISMFLSRNNDERMKFLLDSAVETLCSLWYSWCTRSGTTCLNKASNVCMIFAHQTQLQRIYLVSKVEVQLECLFQSKKLFDNLSIAVTSNGRPKVF</sequence>
<dbReference type="PANTHER" id="PTHR43730:SF1">
    <property type="entry name" value="BETA-MANNOSIDASE"/>
    <property type="match status" value="1"/>
</dbReference>
<dbReference type="Gene3D" id="2.60.40.10">
    <property type="entry name" value="Immunoglobulins"/>
    <property type="match status" value="1"/>
</dbReference>
<dbReference type="Pfam" id="PF00703">
    <property type="entry name" value="Glyco_hydro_2"/>
    <property type="match status" value="1"/>
</dbReference>
<evidence type="ECO:0000256" key="10">
    <source>
        <dbReference type="ARBA" id="ARBA00033445"/>
    </source>
</evidence>
<feature type="signal peptide" evidence="11">
    <location>
        <begin position="1"/>
        <end position="22"/>
    </location>
</feature>
<dbReference type="InterPro" id="IPR017853">
    <property type="entry name" value="GH"/>
</dbReference>
<feature type="chain" id="PRO_5018234092" description="beta-mannosidase" evidence="11">
    <location>
        <begin position="23"/>
        <end position="420"/>
    </location>
</feature>
<comment type="catalytic activity">
    <reaction evidence="1">
        <text>Hydrolysis of terminal, non-reducing beta-D-mannose residues in beta-D-mannosides.</text>
        <dbReference type="EC" id="3.2.1.25"/>
    </reaction>
</comment>
<evidence type="ECO:0000256" key="1">
    <source>
        <dbReference type="ARBA" id="ARBA00000829"/>
    </source>
</evidence>
<gene>
    <name evidence="14" type="ORF">HPBE_LOCUS15040</name>
</gene>
<keyword evidence="8" id="KW-0458">Lysosome</keyword>
<evidence type="ECO:0000256" key="11">
    <source>
        <dbReference type="SAM" id="SignalP"/>
    </source>
</evidence>
<keyword evidence="9" id="KW-0326">Glycosidase</keyword>
<proteinExistence type="inferred from homology"/>
<evidence type="ECO:0000259" key="12">
    <source>
        <dbReference type="Pfam" id="PF00703"/>
    </source>
</evidence>
<evidence type="ECO:0000256" key="8">
    <source>
        <dbReference type="ARBA" id="ARBA00023228"/>
    </source>
</evidence>
<dbReference type="SUPFAM" id="SSF49303">
    <property type="entry name" value="beta-Galactosidase/glucuronidase domain"/>
    <property type="match status" value="1"/>
</dbReference>
<dbReference type="FunFam" id="2.60.120.260:FF:000060">
    <property type="entry name" value="Probable beta-mannosidase"/>
    <property type="match status" value="1"/>
</dbReference>
<feature type="domain" description="Beta-mannosidase-like galactose-binding" evidence="13">
    <location>
        <begin position="20"/>
        <end position="176"/>
    </location>
</feature>
<evidence type="ECO:0000256" key="2">
    <source>
        <dbReference type="ARBA" id="ARBA00004371"/>
    </source>
</evidence>
<dbReference type="InterPro" id="IPR013783">
    <property type="entry name" value="Ig-like_fold"/>
</dbReference>
<dbReference type="InterPro" id="IPR054593">
    <property type="entry name" value="Beta-mannosidase-like_N2"/>
</dbReference>
<dbReference type="SUPFAM" id="SSF51445">
    <property type="entry name" value="(Trans)glycosidases"/>
    <property type="match status" value="1"/>
</dbReference>
<protein>
    <recommendedName>
        <fullName evidence="4">beta-mannosidase</fullName>
        <ecNumber evidence="4">3.2.1.25</ecNumber>
    </recommendedName>
    <alternativeName>
        <fullName evidence="10">Mannanase</fullName>
    </alternativeName>
</protein>
<accession>A0A3P8DLK3</accession>
<dbReference type="GO" id="GO:0005975">
    <property type="term" value="P:carbohydrate metabolic process"/>
    <property type="evidence" value="ECO:0007669"/>
    <property type="project" value="InterPro"/>
</dbReference>